<keyword evidence="3 8" id="KW-0812">Transmembrane</keyword>
<dbReference type="PANTHER" id="PTHR32285">
    <property type="entry name" value="PROTEIN TRICHOME BIREFRINGENCE-LIKE 9-RELATED"/>
    <property type="match status" value="1"/>
</dbReference>
<evidence type="ECO:0008006" key="13">
    <source>
        <dbReference type="Google" id="ProtNLM"/>
    </source>
</evidence>
<keyword evidence="5 8" id="KW-1133">Transmembrane helix</keyword>
<feature type="domain" description="Trichome birefringence-like C-terminal" evidence="9">
    <location>
        <begin position="161"/>
        <end position="448"/>
    </location>
</feature>
<keyword evidence="4" id="KW-0735">Signal-anchor</keyword>
<sequence length="461" mass="52295">MSSSSPPARCHPRLVFSATLVLMHAETTTSKICMEVPVKKWMKTVEKLVVLACAAFAASSLFLLCSLCFRFWGAVAGGALVGGDRSQSWGVQEVPKGEEGRGGGGADGCDLFDGKWVLDESYPLYESKNCAFIDEGFRCAENGRPDRLYAQWRWQPARCILPRFDAKLMLEKLRNRRLVFAGDSIGRNQWESLLCMLSPAASANDDSVYEVNGKPITKHRGFLVFRFRDYNCTVEYYRAPYLVLRSRPPPDAPSPVKSVLRLDVMDWESARWRDADVLVVNTGHWWSHEKTIGRGCYFEEGGKVELQMSVESAYERSMKTFLDWIGKEINTSRTQVVFRTYSPAHSSKGDGGRCHSETVPDFRSSYSLSKSWSHFLNPFTEQLMQNSTRSALKEIDVLNVTEMTAQRKDGHPSLYHVGPLSDARLRKEDCSHWCLPGVPDAWNELLYALFLRRHFEARVRP</sequence>
<evidence type="ECO:0000313" key="11">
    <source>
        <dbReference type="EMBL" id="URE12150.1"/>
    </source>
</evidence>
<dbReference type="GO" id="GO:1990538">
    <property type="term" value="F:xylan O-acetyltransferase activity"/>
    <property type="evidence" value="ECO:0007669"/>
    <property type="project" value="UniProtKB-ARBA"/>
</dbReference>
<evidence type="ECO:0000256" key="7">
    <source>
        <dbReference type="ARBA" id="ARBA00023136"/>
    </source>
</evidence>
<dbReference type="InterPro" id="IPR029962">
    <property type="entry name" value="TBL"/>
</dbReference>
<evidence type="ECO:0000259" key="10">
    <source>
        <dbReference type="Pfam" id="PF14416"/>
    </source>
</evidence>
<feature type="domain" description="Trichome birefringence-like N-terminal" evidence="10">
    <location>
        <begin position="108"/>
        <end position="159"/>
    </location>
</feature>
<evidence type="ECO:0000313" key="12">
    <source>
        <dbReference type="Proteomes" id="UP001055439"/>
    </source>
</evidence>
<proteinExistence type="inferred from homology"/>
<evidence type="ECO:0000256" key="6">
    <source>
        <dbReference type="ARBA" id="ARBA00023034"/>
    </source>
</evidence>
<accession>A0A9E7GD02</accession>
<dbReference type="EMBL" id="CP097508">
    <property type="protein sequence ID" value="URE12150.1"/>
    <property type="molecule type" value="Genomic_DNA"/>
</dbReference>
<keyword evidence="12" id="KW-1185">Reference proteome</keyword>
<dbReference type="PANTHER" id="PTHR32285:SF213">
    <property type="entry name" value="PROTEIN TRICHOME BIREFRINGENCE-LIKE 11"/>
    <property type="match status" value="1"/>
</dbReference>
<keyword evidence="7 8" id="KW-0472">Membrane</keyword>
<evidence type="ECO:0000256" key="2">
    <source>
        <dbReference type="ARBA" id="ARBA00007727"/>
    </source>
</evidence>
<dbReference type="Pfam" id="PF13839">
    <property type="entry name" value="PC-Esterase"/>
    <property type="match status" value="1"/>
</dbReference>
<comment type="subcellular location">
    <subcellularLocation>
        <location evidence="1">Golgi apparatus membrane</location>
        <topology evidence="1">Single-pass type II membrane protein</topology>
    </subcellularLocation>
</comment>
<dbReference type="InterPro" id="IPR025846">
    <property type="entry name" value="TBL_N"/>
</dbReference>
<organism evidence="11 12">
    <name type="scientific">Musa troglodytarum</name>
    <name type="common">fe'i banana</name>
    <dbReference type="NCBI Taxonomy" id="320322"/>
    <lineage>
        <taxon>Eukaryota</taxon>
        <taxon>Viridiplantae</taxon>
        <taxon>Streptophyta</taxon>
        <taxon>Embryophyta</taxon>
        <taxon>Tracheophyta</taxon>
        <taxon>Spermatophyta</taxon>
        <taxon>Magnoliopsida</taxon>
        <taxon>Liliopsida</taxon>
        <taxon>Zingiberales</taxon>
        <taxon>Musaceae</taxon>
        <taxon>Musa</taxon>
    </lineage>
</organism>
<dbReference type="OrthoDB" id="630188at2759"/>
<reference evidence="11" key="1">
    <citation type="submission" date="2022-05" db="EMBL/GenBank/DDBJ databases">
        <title>The Musa troglodytarum L. genome provides insights into the mechanism of non-climacteric behaviour and enrichment of carotenoids.</title>
        <authorList>
            <person name="Wang J."/>
        </authorList>
    </citation>
    <scope>NUCLEOTIDE SEQUENCE</scope>
    <source>
        <tissue evidence="11">Leaf</tissue>
    </source>
</reference>
<name>A0A9E7GD02_9LILI</name>
<evidence type="ECO:0000256" key="1">
    <source>
        <dbReference type="ARBA" id="ARBA00004323"/>
    </source>
</evidence>
<keyword evidence="6" id="KW-0333">Golgi apparatus</keyword>
<evidence type="ECO:0000256" key="4">
    <source>
        <dbReference type="ARBA" id="ARBA00022968"/>
    </source>
</evidence>
<evidence type="ECO:0000256" key="5">
    <source>
        <dbReference type="ARBA" id="ARBA00022989"/>
    </source>
</evidence>
<evidence type="ECO:0000256" key="3">
    <source>
        <dbReference type="ARBA" id="ARBA00022692"/>
    </source>
</evidence>
<dbReference type="AlphaFoldDB" id="A0A9E7GD02"/>
<gene>
    <name evidence="11" type="ORF">MUK42_22340</name>
</gene>
<evidence type="ECO:0000259" key="9">
    <source>
        <dbReference type="Pfam" id="PF13839"/>
    </source>
</evidence>
<protein>
    <recommendedName>
        <fullName evidence="13">Trichome birefringence-like N-terminal domain-containing protein</fullName>
    </recommendedName>
</protein>
<comment type="similarity">
    <text evidence="2">Belongs to the PC-esterase family. TBL subfamily.</text>
</comment>
<dbReference type="Proteomes" id="UP001055439">
    <property type="component" value="Chromosome 6"/>
</dbReference>
<dbReference type="Pfam" id="PF14416">
    <property type="entry name" value="PMR5N"/>
    <property type="match status" value="1"/>
</dbReference>
<feature type="transmembrane region" description="Helical" evidence="8">
    <location>
        <begin position="48"/>
        <end position="72"/>
    </location>
</feature>
<dbReference type="InterPro" id="IPR026057">
    <property type="entry name" value="TBL_C"/>
</dbReference>
<dbReference type="GO" id="GO:0000139">
    <property type="term" value="C:Golgi membrane"/>
    <property type="evidence" value="ECO:0007669"/>
    <property type="project" value="UniProtKB-SubCell"/>
</dbReference>
<evidence type="ECO:0000256" key="8">
    <source>
        <dbReference type="SAM" id="Phobius"/>
    </source>
</evidence>